<evidence type="ECO:0000256" key="1">
    <source>
        <dbReference type="SAM" id="MobiDB-lite"/>
    </source>
</evidence>
<evidence type="ECO:0000313" key="3">
    <source>
        <dbReference type="EMBL" id="KAK5599192.1"/>
    </source>
</evidence>
<dbReference type="GO" id="GO:0000724">
    <property type="term" value="P:double-strand break repair via homologous recombination"/>
    <property type="evidence" value="ECO:0007669"/>
    <property type="project" value="TreeGrafter"/>
</dbReference>
<dbReference type="AlphaFoldDB" id="A0AAV9QSU5"/>
<keyword evidence="4" id="KW-1185">Reference proteome</keyword>
<feature type="domain" description="DUF4502" evidence="2">
    <location>
        <begin position="5"/>
        <end position="114"/>
    </location>
</feature>
<name>A0AAV9QSU5_9TELE</name>
<organism evidence="3 4">
    <name type="scientific">Crenichthys baileyi</name>
    <name type="common">White River springfish</name>
    <dbReference type="NCBI Taxonomy" id="28760"/>
    <lineage>
        <taxon>Eukaryota</taxon>
        <taxon>Metazoa</taxon>
        <taxon>Chordata</taxon>
        <taxon>Craniata</taxon>
        <taxon>Vertebrata</taxon>
        <taxon>Euteleostomi</taxon>
        <taxon>Actinopterygii</taxon>
        <taxon>Neopterygii</taxon>
        <taxon>Teleostei</taxon>
        <taxon>Neoteleostei</taxon>
        <taxon>Acanthomorphata</taxon>
        <taxon>Ovalentaria</taxon>
        <taxon>Atherinomorphae</taxon>
        <taxon>Cyprinodontiformes</taxon>
        <taxon>Goodeidae</taxon>
        <taxon>Crenichthys</taxon>
    </lineage>
</organism>
<gene>
    <name evidence="3" type="ORF">CRENBAI_024579</name>
</gene>
<dbReference type="EMBL" id="JAHHUM010002957">
    <property type="protein sequence ID" value="KAK5599192.1"/>
    <property type="molecule type" value="Genomic_DNA"/>
</dbReference>
<protein>
    <recommendedName>
        <fullName evidence="2">DUF4502 domain-containing protein</fullName>
    </recommendedName>
</protein>
<dbReference type="GO" id="GO:0070202">
    <property type="term" value="P:regulation of establishment of protein localization to chromosome"/>
    <property type="evidence" value="ECO:0007669"/>
    <property type="project" value="TreeGrafter"/>
</dbReference>
<dbReference type="InterPro" id="IPR028026">
    <property type="entry name" value="DUF4502"/>
</dbReference>
<evidence type="ECO:0000313" key="4">
    <source>
        <dbReference type="Proteomes" id="UP001311232"/>
    </source>
</evidence>
<feature type="compositionally biased region" description="Low complexity" evidence="1">
    <location>
        <begin position="103"/>
        <end position="113"/>
    </location>
</feature>
<dbReference type="GO" id="GO:0000228">
    <property type="term" value="C:nuclear chromosome"/>
    <property type="evidence" value="ECO:0007669"/>
    <property type="project" value="TreeGrafter"/>
</dbReference>
<reference evidence="3 4" key="1">
    <citation type="submission" date="2021-06" db="EMBL/GenBank/DDBJ databases">
        <authorList>
            <person name="Palmer J.M."/>
        </authorList>
    </citation>
    <scope>NUCLEOTIDE SEQUENCE [LARGE SCALE GENOMIC DNA]</scope>
    <source>
        <strain evidence="3 4">MEX-2019</strain>
        <tissue evidence="3">Muscle</tissue>
    </source>
</reference>
<accession>A0AAV9QSU5</accession>
<comment type="caution">
    <text evidence="3">The sequence shown here is derived from an EMBL/GenBank/DDBJ whole genome shotgun (WGS) entry which is preliminary data.</text>
</comment>
<evidence type="ECO:0000259" key="2">
    <source>
        <dbReference type="Pfam" id="PF14950"/>
    </source>
</evidence>
<dbReference type="PANTHER" id="PTHR34347">
    <property type="entry name" value="DNA REPAIR-SCAFFOLDING PROTEIN SPIDR"/>
    <property type="match status" value="1"/>
</dbReference>
<feature type="region of interest" description="Disordered" evidence="1">
    <location>
        <begin position="69"/>
        <end position="123"/>
    </location>
</feature>
<proteinExistence type="predicted"/>
<dbReference type="Pfam" id="PF14950">
    <property type="entry name" value="DUF4502"/>
    <property type="match status" value="1"/>
</dbReference>
<dbReference type="PANTHER" id="PTHR34347:SF1">
    <property type="entry name" value="DNA REPAIR-SCAFFOLDING PROTEIN"/>
    <property type="match status" value="1"/>
</dbReference>
<dbReference type="Proteomes" id="UP001311232">
    <property type="component" value="Unassembled WGS sequence"/>
</dbReference>
<dbReference type="GO" id="GO:0005654">
    <property type="term" value="C:nucleoplasm"/>
    <property type="evidence" value="ECO:0007669"/>
    <property type="project" value="TreeGrafter"/>
</dbReference>
<dbReference type="InterPro" id="IPR053054">
    <property type="entry name" value="DNA_repair-scaffolding"/>
</dbReference>
<sequence length="158" mass="17843">MSSRKRKRYSKDIKCLFFPDENGPQTRERETTSVSSAISWATCGNSFLDTPNVQSSGKKLPVIRKLAQTPALEQSSAPSHDEDPVDIAWSSSETEPSDDENQVQHQSKVVSQQRLRPLRPGKPNALIQSYKTALSTFSTDKDKLEYLMKIIKHAIFKF</sequence>